<reference evidence="2" key="1">
    <citation type="submission" date="2020-02" db="EMBL/GenBank/DDBJ databases">
        <authorList>
            <person name="Meier V. D."/>
        </authorList>
    </citation>
    <scope>NUCLEOTIDE SEQUENCE</scope>
    <source>
        <strain evidence="2">AVDCRST_MAG68</strain>
    </source>
</reference>
<organism evidence="2">
    <name type="scientific">uncultured Gemmatimonadota bacterium</name>
    <dbReference type="NCBI Taxonomy" id="203437"/>
    <lineage>
        <taxon>Bacteria</taxon>
        <taxon>Pseudomonadati</taxon>
        <taxon>Gemmatimonadota</taxon>
        <taxon>environmental samples</taxon>
    </lineage>
</organism>
<dbReference type="AlphaFoldDB" id="A0A6J4LX78"/>
<accession>A0A6J4LX78</accession>
<name>A0A6J4LX78_9BACT</name>
<protein>
    <submittedName>
        <fullName evidence="2">Uncharacterized protein</fullName>
    </submittedName>
</protein>
<feature type="non-terminal residue" evidence="2">
    <location>
        <position position="1"/>
    </location>
</feature>
<feature type="compositionally biased region" description="Low complexity" evidence="1">
    <location>
        <begin position="17"/>
        <end position="27"/>
    </location>
</feature>
<gene>
    <name evidence="2" type="ORF">AVDCRST_MAG68-3008</name>
</gene>
<proteinExistence type="predicted"/>
<evidence type="ECO:0000256" key="1">
    <source>
        <dbReference type="SAM" id="MobiDB-lite"/>
    </source>
</evidence>
<feature type="region of interest" description="Disordered" evidence="1">
    <location>
        <begin position="1"/>
        <end position="37"/>
    </location>
</feature>
<evidence type="ECO:0000313" key="2">
    <source>
        <dbReference type="EMBL" id="CAA9340537.1"/>
    </source>
</evidence>
<feature type="non-terminal residue" evidence="2">
    <location>
        <position position="37"/>
    </location>
</feature>
<sequence>GTFVRERLVRVSHRRASASSGSSNAGGTQRHRGTEKM</sequence>
<dbReference type="EMBL" id="CADCTW010000141">
    <property type="protein sequence ID" value="CAA9340537.1"/>
    <property type="molecule type" value="Genomic_DNA"/>
</dbReference>